<dbReference type="EMBL" id="LAZR01069751">
    <property type="protein sequence ID" value="KKK47096.1"/>
    <property type="molecule type" value="Genomic_DNA"/>
</dbReference>
<feature type="non-terminal residue" evidence="1">
    <location>
        <position position="35"/>
    </location>
</feature>
<protein>
    <recommendedName>
        <fullName evidence="2">Cytidyltransferase-like domain-containing protein</fullName>
    </recommendedName>
</protein>
<dbReference type="AlphaFoldDB" id="A0A0F8YGE9"/>
<sequence>MIIVYSYYVLDVIHTGHILHMKNAKALAGCDGRSV</sequence>
<evidence type="ECO:0000313" key="1">
    <source>
        <dbReference type="EMBL" id="KKK47096.1"/>
    </source>
</evidence>
<comment type="caution">
    <text evidence="1">The sequence shown here is derived from an EMBL/GenBank/DDBJ whole genome shotgun (WGS) entry which is preliminary data.</text>
</comment>
<name>A0A0F8YGE9_9ZZZZ</name>
<accession>A0A0F8YGE9</accession>
<evidence type="ECO:0008006" key="2">
    <source>
        <dbReference type="Google" id="ProtNLM"/>
    </source>
</evidence>
<reference evidence="1" key="1">
    <citation type="journal article" date="2015" name="Nature">
        <title>Complex archaea that bridge the gap between prokaryotes and eukaryotes.</title>
        <authorList>
            <person name="Spang A."/>
            <person name="Saw J.H."/>
            <person name="Jorgensen S.L."/>
            <person name="Zaremba-Niedzwiedzka K."/>
            <person name="Martijn J."/>
            <person name="Lind A.E."/>
            <person name="van Eijk R."/>
            <person name="Schleper C."/>
            <person name="Guy L."/>
            <person name="Ettema T.J."/>
        </authorList>
    </citation>
    <scope>NUCLEOTIDE SEQUENCE</scope>
</reference>
<proteinExistence type="predicted"/>
<organism evidence="1">
    <name type="scientific">marine sediment metagenome</name>
    <dbReference type="NCBI Taxonomy" id="412755"/>
    <lineage>
        <taxon>unclassified sequences</taxon>
        <taxon>metagenomes</taxon>
        <taxon>ecological metagenomes</taxon>
    </lineage>
</organism>
<gene>
    <name evidence="1" type="ORF">LCGC14_3158620</name>
</gene>